<proteinExistence type="predicted"/>
<organism evidence="2 3">
    <name type="scientific">Bacillus cereus</name>
    <dbReference type="NCBI Taxonomy" id="1396"/>
    <lineage>
        <taxon>Bacteria</taxon>
        <taxon>Bacillati</taxon>
        <taxon>Bacillota</taxon>
        <taxon>Bacilli</taxon>
        <taxon>Bacillales</taxon>
        <taxon>Bacillaceae</taxon>
        <taxon>Bacillus</taxon>
        <taxon>Bacillus cereus group</taxon>
    </lineage>
</organism>
<gene>
    <name evidence="2" type="ORF">B4088_0357</name>
</gene>
<reference evidence="2 3" key="1">
    <citation type="submission" date="2015-09" db="EMBL/GenBank/DDBJ databases">
        <title>Bacillus cereus food isolates.</title>
        <authorList>
            <person name="Boekhorst J."/>
        </authorList>
    </citation>
    <scope>NUCLEOTIDE SEQUENCE [LARGE SCALE GENOMIC DNA]</scope>
    <source>
        <strain evidence="2 3">B4088</strain>
    </source>
</reference>
<evidence type="ECO:0000313" key="2">
    <source>
        <dbReference type="EMBL" id="KZD71896.1"/>
    </source>
</evidence>
<sequence>MSEHVNGKDELKKSEKKLPTLREKIERDRKERRKRIDEAKESAEEFLKKLDEL</sequence>
<accession>A0A164QMA0</accession>
<comment type="caution">
    <text evidence="2">The sequence shown here is derived from an EMBL/GenBank/DDBJ whole genome shotgun (WGS) entry which is preliminary data.</text>
</comment>
<dbReference type="Proteomes" id="UP000076482">
    <property type="component" value="Unassembled WGS sequence"/>
</dbReference>
<dbReference type="AlphaFoldDB" id="A0A164QMA0"/>
<dbReference type="PATRIC" id="fig|1396.535.peg.4102"/>
<name>A0A164QMA0_BACCE</name>
<protein>
    <submittedName>
        <fullName evidence="2">Uncharacterized protein</fullName>
    </submittedName>
</protein>
<dbReference type="EMBL" id="LJKE01000015">
    <property type="protein sequence ID" value="KZD71896.1"/>
    <property type="molecule type" value="Genomic_DNA"/>
</dbReference>
<feature type="region of interest" description="Disordered" evidence="1">
    <location>
        <begin position="1"/>
        <end position="39"/>
    </location>
</feature>
<dbReference type="RefSeq" id="WP_161940809.1">
    <property type="nucleotide sequence ID" value="NZ_LJKE01000015.1"/>
</dbReference>
<evidence type="ECO:0000256" key="1">
    <source>
        <dbReference type="SAM" id="MobiDB-lite"/>
    </source>
</evidence>
<evidence type="ECO:0000313" key="3">
    <source>
        <dbReference type="Proteomes" id="UP000076482"/>
    </source>
</evidence>